<dbReference type="OrthoDB" id="8416490at2"/>
<dbReference type="InterPro" id="IPR003439">
    <property type="entry name" value="ABC_transporter-like_ATP-bd"/>
</dbReference>
<evidence type="ECO:0000256" key="4">
    <source>
        <dbReference type="ARBA" id="ARBA00022840"/>
    </source>
</evidence>
<evidence type="ECO:0000259" key="6">
    <source>
        <dbReference type="PROSITE" id="PS50893"/>
    </source>
</evidence>
<protein>
    <submittedName>
        <fullName evidence="7">Multidrug ABC transporter ATP-binding protein</fullName>
    </submittedName>
</protein>
<dbReference type="InterPro" id="IPR003593">
    <property type="entry name" value="AAA+_ATPase"/>
</dbReference>
<dbReference type="Gene3D" id="3.40.50.300">
    <property type="entry name" value="P-loop containing nucleotide triphosphate hydrolases"/>
    <property type="match status" value="2"/>
</dbReference>
<dbReference type="PROSITE" id="PS50893">
    <property type="entry name" value="ABC_TRANSPORTER_2"/>
    <property type="match status" value="2"/>
</dbReference>
<dbReference type="AlphaFoldDB" id="A0A101J9C7"/>
<sequence>MSTQVRKTAVTPLVEARDIVKRYGPTTALADGRLTVLPGESHALVGRNGAGKSTLVNILTGLQAPDEGEVRFDGEPAPAPADRDAWRRKVACVYQKPTLVPEMTVAENLFIAEIHAAKSTRLNRKVGRGSGPRRSRNGMLRPPDKHSINRQPLQRGFISWRKLRTEAAELLATWDVHVDPDARTSDLKVEDRQMVEIARALSFGARFIILDEPTAQLDNREIERLFTRMRALQDSGVTFLFISHHLQEVYEVCQTVTVLRDARWITTAPVAELPRRALVEAMAGESVEAIAEQAVDPRDVDHDAPVLLEARGLTSPSYTNIDLTVRRGEVVGLAGISGSGKVQLAESFAGLHTPTGGTARLGGERLPFGDVRAALKAGVACVPRDRHDQGLVAGMTIGDNATMSVLDRLGRFGLVGTDRKRAFAGALIERLDIHTEGPDQPVSDLSGGNAQKVVMARALASDPRLLVLINPTAGVDVKSKESLLARMDSAREDGTAVLVVSDELDDLRRCDRVLVLFHGRVVAEHPAGWRDHELIASIEGVDHGYGISPGDNPRTPGRPAGGRGD</sequence>
<evidence type="ECO:0000256" key="5">
    <source>
        <dbReference type="SAM" id="MobiDB-lite"/>
    </source>
</evidence>
<dbReference type="CDD" id="cd03215">
    <property type="entry name" value="ABC_Carb_Monos_II"/>
    <property type="match status" value="1"/>
</dbReference>
<dbReference type="PANTHER" id="PTHR43790">
    <property type="entry name" value="CARBOHYDRATE TRANSPORT ATP-BINDING PROTEIN MG119-RELATED"/>
    <property type="match status" value="1"/>
</dbReference>
<keyword evidence="8" id="KW-1185">Reference proteome</keyword>
<gene>
    <name evidence="7" type="ORF">ADL12_41830</name>
</gene>
<evidence type="ECO:0000313" key="7">
    <source>
        <dbReference type="EMBL" id="KUL22623.1"/>
    </source>
</evidence>
<evidence type="ECO:0000256" key="2">
    <source>
        <dbReference type="ARBA" id="ARBA00022737"/>
    </source>
</evidence>
<keyword evidence="4 7" id="KW-0067">ATP-binding</keyword>
<feature type="compositionally biased region" description="Basic residues" evidence="5">
    <location>
        <begin position="123"/>
        <end position="136"/>
    </location>
</feature>
<evidence type="ECO:0000256" key="1">
    <source>
        <dbReference type="ARBA" id="ARBA00022448"/>
    </source>
</evidence>
<evidence type="ECO:0000313" key="8">
    <source>
        <dbReference type="Proteomes" id="UP000053923"/>
    </source>
</evidence>
<dbReference type="EMBL" id="LLZG01000395">
    <property type="protein sequence ID" value="KUL22623.1"/>
    <property type="molecule type" value="Genomic_DNA"/>
</dbReference>
<dbReference type="CDD" id="cd03216">
    <property type="entry name" value="ABC_Carb_Monos_I"/>
    <property type="match status" value="1"/>
</dbReference>
<dbReference type="InterPro" id="IPR027417">
    <property type="entry name" value="P-loop_NTPase"/>
</dbReference>
<dbReference type="Pfam" id="PF00005">
    <property type="entry name" value="ABC_tran"/>
    <property type="match status" value="2"/>
</dbReference>
<proteinExistence type="predicted"/>
<feature type="region of interest" description="Disordered" evidence="5">
    <location>
        <begin position="545"/>
        <end position="565"/>
    </location>
</feature>
<dbReference type="InterPro" id="IPR050107">
    <property type="entry name" value="ABC_carbohydrate_import_ATPase"/>
</dbReference>
<name>A0A101J9C7_9ACTN</name>
<keyword evidence="2" id="KW-0677">Repeat</keyword>
<dbReference type="InterPro" id="IPR017871">
    <property type="entry name" value="ABC_transporter-like_CS"/>
</dbReference>
<comment type="caution">
    <text evidence="7">The sequence shown here is derived from an EMBL/GenBank/DDBJ whole genome shotgun (WGS) entry which is preliminary data.</text>
</comment>
<dbReference type="GO" id="GO:0005524">
    <property type="term" value="F:ATP binding"/>
    <property type="evidence" value="ECO:0007669"/>
    <property type="project" value="UniProtKB-KW"/>
</dbReference>
<organism evidence="7 8">
    <name type="scientific">Streptomyces regalis</name>
    <dbReference type="NCBI Taxonomy" id="68262"/>
    <lineage>
        <taxon>Bacteria</taxon>
        <taxon>Bacillati</taxon>
        <taxon>Actinomycetota</taxon>
        <taxon>Actinomycetes</taxon>
        <taxon>Kitasatosporales</taxon>
        <taxon>Streptomycetaceae</taxon>
        <taxon>Streptomyces</taxon>
    </lineage>
</organism>
<feature type="domain" description="ABC transporter" evidence="6">
    <location>
        <begin position="295"/>
        <end position="543"/>
    </location>
</feature>
<feature type="domain" description="ABC transporter" evidence="6">
    <location>
        <begin position="14"/>
        <end position="286"/>
    </location>
</feature>
<accession>A0A101J9C7</accession>
<dbReference type="RefSeq" id="WP_062713307.1">
    <property type="nucleotide sequence ID" value="NZ_LLZG01000395.1"/>
</dbReference>
<dbReference type="GO" id="GO:0016887">
    <property type="term" value="F:ATP hydrolysis activity"/>
    <property type="evidence" value="ECO:0007669"/>
    <property type="project" value="InterPro"/>
</dbReference>
<reference evidence="8" key="1">
    <citation type="submission" date="2015-10" db="EMBL/GenBank/DDBJ databases">
        <authorList>
            <person name="Ju K.-S."/>
            <person name="Doroghazi J.R."/>
            <person name="Metcalf W.W."/>
        </authorList>
    </citation>
    <scope>NUCLEOTIDE SEQUENCE [LARGE SCALE GENOMIC DNA]</scope>
    <source>
        <strain evidence="8">NRRL 3151</strain>
    </source>
</reference>
<dbReference type="SMART" id="SM00382">
    <property type="entry name" value="AAA"/>
    <property type="match status" value="2"/>
</dbReference>
<evidence type="ECO:0000256" key="3">
    <source>
        <dbReference type="ARBA" id="ARBA00022741"/>
    </source>
</evidence>
<dbReference type="Proteomes" id="UP000053923">
    <property type="component" value="Unassembled WGS sequence"/>
</dbReference>
<keyword evidence="1" id="KW-0813">Transport</keyword>
<keyword evidence="3" id="KW-0547">Nucleotide-binding</keyword>
<dbReference type="SUPFAM" id="SSF52540">
    <property type="entry name" value="P-loop containing nucleoside triphosphate hydrolases"/>
    <property type="match status" value="2"/>
</dbReference>
<dbReference type="PROSITE" id="PS00211">
    <property type="entry name" value="ABC_TRANSPORTER_1"/>
    <property type="match status" value="1"/>
</dbReference>
<feature type="region of interest" description="Disordered" evidence="5">
    <location>
        <begin position="123"/>
        <end position="148"/>
    </location>
</feature>
<dbReference type="PANTHER" id="PTHR43790:SF9">
    <property type="entry name" value="GALACTOFURANOSE TRANSPORTER ATP-BINDING PROTEIN YTFR"/>
    <property type="match status" value="1"/>
</dbReference>